<comment type="caution">
    <text evidence="1">The sequence shown here is derived from an EMBL/GenBank/DDBJ whole genome shotgun (WGS) entry which is preliminary data.</text>
</comment>
<reference evidence="2" key="1">
    <citation type="submission" date="2017-09" db="EMBL/GenBank/DDBJ databases">
        <title>Depth-based differentiation of microbial function through sediment-hosted aquifers and enrichment of novel symbionts in the deep terrestrial subsurface.</title>
        <authorList>
            <person name="Probst A.J."/>
            <person name="Ladd B."/>
            <person name="Jarett J.K."/>
            <person name="Geller-Mcgrath D.E."/>
            <person name="Sieber C.M.K."/>
            <person name="Emerson J.B."/>
            <person name="Anantharaman K."/>
            <person name="Thomas B.C."/>
            <person name="Malmstrom R."/>
            <person name="Stieglmeier M."/>
            <person name="Klingl A."/>
            <person name="Woyke T."/>
            <person name="Ryan C.M."/>
            <person name="Banfield J.F."/>
        </authorList>
    </citation>
    <scope>NUCLEOTIDE SEQUENCE [LARGE SCALE GENOMIC DNA]</scope>
</reference>
<dbReference type="Proteomes" id="UP000230973">
    <property type="component" value="Unassembled WGS sequence"/>
</dbReference>
<evidence type="ECO:0000313" key="2">
    <source>
        <dbReference type="Proteomes" id="UP000230973"/>
    </source>
</evidence>
<dbReference type="EMBL" id="PFLC01000006">
    <property type="protein sequence ID" value="PIY63364.1"/>
    <property type="molecule type" value="Genomic_DNA"/>
</dbReference>
<protein>
    <submittedName>
        <fullName evidence="1">Uncharacterized protein</fullName>
    </submittedName>
</protein>
<sequence>MAREVQSLDKSWTLIKHGRDVPHKEAAHEGGNVDFKNLAQKLGSSVEAWWLMQEAQIWNPESLRHEDWVSLAREILRRKERSDHATSIDLPYYVLVFLCSTAKAVEQIEAVLIGDFPIDRKMKEGLLDRLRSLVLTFKDWYGVWVLTDPLTEFGQYVLSEMVRLSSGLLSTNPKDHALGRG</sequence>
<proteinExistence type="predicted"/>
<gene>
    <name evidence="1" type="ORF">COY93_00325</name>
</gene>
<evidence type="ECO:0000313" key="1">
    <source>
        <dbReference type="EMBL" id="PIY63364.1"/>
    </source>
</evidence>
<name>A0A2M7QB56_9BACT</name>
<dbReference type="AlphaFoldDB" id="A0A2M7QB56"/>
<accession>A0A2M7QB56</accession>
<organism evidence="1 2">
    <name type="scientific">Candidatus Uhrbacteria bacterium CG_4_10_14_0_8_um_filter_58_22</name>
    <dbReference type="NCBI Taxonomy" id="1975029"/>
    <lineage>
        <taxon>Bacteria</taxon>
        <taxon>Candidatus Uhriibacteriota</taxon>
    </lineage>
</organism>